<evidence type="ECO:0000313" key="2">
    <source>
        <dbReference type="Proteomes" id="UP001642464"/>
    </source>
</evidence>
<name>A0ABP0RBI0_9DINO</name>
<reference evidence="1 2" key="1">
    <citation type="submission" date="2024-02" db="EMBL/GenBank/DDBJ databases">
        <authorList>
            <person name="Chen Y."/>
            <person name="Shah S."/>
            <person name="Dougan E. K."/>
            <person name="Thang M."/>
            <person name="Chan C."/>
        </authorList>
    </citation>
    <scope>NUCLEOTIDE SEQUENCE [LARGE SCALE GENOMIC DNA]</scope>
</reference>
<dbReference type="EMBL" id="CAXAMM010041195">
    <property type="protein sequence ID" value="CAK9097937.1"/>
    <property type="molecule type" value="Genomic_DNA"/>
</dbReference>
<gene>
    <name evidence="1" type="ORF">SCF082_LOCUS45932</name>
</gene>
<organism evidence="1 2">
    <name type="scientific">Durusdinium trenchii</name>
    <dbReference type="NCBI Taxonomy" id="1381693"/>
    <lineage>
        <taxon>Eukaryota</taxon>
        <taxon>Sar</taxon>
        <taxon>Alveolata</taxon>
        <taxon>Dinophyceae</taxon>
        <taxon>Suessiales</taxon>
        <taxon>Symbiodiniaceae</taxon>
        <taxon>Durusdinium</taxon>
    </lineage>
</organism>
<comment type="caution">
    <text evidence="1">The sequence shown here is derived from an EMBL/GenBank/DDBJ whole genome shotgun (WGS) entry which is preliminary data.</text>
</comment>
<evidence type="ECO:0000313" key="1">
    <source>
        <dbReference type="EMBL" id="CAK9097937.1"/>
    </source>
</evidence>
<sequence>MNRIRQEIPSGAKMQNYSVVNWYAYSGGYPSWGSENGVSVDYSTMPPVGAIHDAHSMDSYAFCEMANAILSQTNSQFFNSCGPTAVLAALTARSPVQAFKKALQLYYTGALPGMSEACPYVYEQQPGLVPFRPDQPGGDRYHGNLWCPVEDVQSKQFLIDGQCQAVGLQRMWVTAMIGSLEHEVQLAANGDDQCEKILTSVYPGEVMTLFDDGDLIFRTPPSHIVWICEKVGRSNCSYATTFVGDCSKIFPESACTVLLDTKWSAKDLLIVQNTLQTPGQPLDAMYSLASKPTFQPILSAAPGDTTFDKFQAIARMFLMVMSVSHQDPQATANMWVKLCTAKAAMLNIAFAGLRNESSSSCSHWVFLDACRDTHYVVWSEGFRRYITKEAMHGSTCGGVVYS</sequence>
<protein>
    <submittedName>
        <fullName evidence="1">Uncharacterized protein</fullName>
    </submittedName>
</protein>
<accession>A0ABP0RBI0</accession>
<dbReference type="Proteomes" id="UP001642464">
    <property type="component" value="Unassembled WGS sequence"/>
</dbReference>
<keyword evidence="2" id="KW-1185">Reference proteome</keyword>
<proteinExistence type="predicted"/>